<dbReference type="GO" id="GO:0070973">
    <property type="term" value="P:protein localization to endoplasmic reticulum exit site"/>
    <property type="evidence" value="ECO:0007669"/>
    <property type="project" value="TreeGrafter"/>
</dbReference>
<evidence type="ECO:0000259" key="12">
    <source>
        <dbReference type="Pfam" id="PF12931"/>
    </source>
</evidence>
<feature type="region of interest" description="Disordered" evidence="11">
    <location>
        <begin position="196"/>
        <end position="416"/>
    </location>
</feature>
<protein>
    <recommendedName>
        <fullName evidence="4">COPII coat assembly protein SEC16</fullName>
    </recommendedName>
    <alternativeName>
        <fullName evidence="3">COPII coat assembly protein sec16</fullName>
    </alternativeName>
    <alternativeName>
        <fullName evidence="9 10">protein transport protein SEC16</fullName>
    </alternativeName>
</protein>
<comment type="caution">
    <text evidence="13">The sequence shown here is derived from an EMBL/GenBank/DDBJ whole genome shotgun (WGS) entry which is preliminary data.</text>
</comment>
<dbReference type="GO" id="GO:0012507">
    <property type="term" value="C:ER to Golgi transport vesicle membrane"/>
    <property type="evidence" value="ECO:0007669"/>
    <property type="project" value="TreeGrafter"/>
</dbReference>
<gene>
    <name evidence="13" type="primary">SEC16</name>
    <name evidence="13" type="ORF">HK103_005417</name>
</gene>
<feature type="compositionally biased region" description="Basic and acidic residues" evidence="11">
    <location>
        <begin position="28"/>
        <end position="39"/>
    </location>
</feature>
<feature type="domain" description="Sec16 Sec23-binding" evidence="12">
    <location>
        <begin position="1150"/>
        <end position="1384"/>
    </location>
</feature>
<dbReference type="GO" id="GO:0070971">
    <property type="term" value="C:endoplasmic reticulum exit site"/>
    <property type="evidence" value="ECO:0007669"/>
    <property type="project" value="TreeGrafter"/>
</dbReference>
<feature type="compositionally biased region" description="Basic and acidic residues" evidence="11">
    <location>
        <begin position="48"/>
        <end position="57"/>
    </location>
</feature>
<comment type="similarity">
    <text evidence="2">Belongs to the SEC16 family.</text>
</comment>
<keyword evidence="7" id="KW-0931">ER-Golgi transport</keyword>
<feature type="compositionally biased region" description="Polar residues" evidence="11">
    <location>
        <begin position="1874"/>
        <end position="1898"/>
    </location>
</feature>
<feature type="compositionally biased region" description="Basic and acidic residues" evidence="11">
    <location>
        <begin position="1669"/>
        <end position="1682"/>
    </location>
</feature>
<feature type="compositionally biased region" description="Polar residues" evidence="11">
    <location>
        <begin position="1580"/>
        <end position="1592"/>
    </location>
</feature>
<feature type="region of interest" description="Disordered" evidence="11">
    <location>
        <begin position="852"/>
        <end position="874"/>
    </location>
</feature>
<feature type="compositionally biased region" description="Polar residues" evidence="11">
    <location>
        <begin position="255"/>
        <end position="275"/>
    </location>
</feature>
<feature type="compositionally biased region" description="Polar residues" evidence="11">
    <location>
        <begin position="388"/>
        <end position="416"/>
    </location>
</feature>
<feature type="region of interest" description="Disordered" evidence="11">
    <location>
        <begin position="1"/>
        <end position="89"/>
    </location>
</feature>
<evidence type="ECO:0000256" key="1">
    <source>
        <dbReference type="ARBA" id="ARBA00004240"/>
    </source>
</evidence>
<feature type="compositionally biased region" description="Polar residues" evidence="11">
    <location>
        <begin position="289"/>
        <end position="320"/>
    </location>
</feature>
<keyword evidence="5" id="KW-0813">Transport</keyword>
<dbReference type="PANTHER" id="PTHR13402:SF6">
    <property type="entry name" value="SECRETORY 16, ISOFORM I"/>
    <property type="match status" value="1"/>
</dbReference>
<evidence type="ECO:0000256" key="6">
    <source>
        <dbReference type="ARBA" id="ARBA00022824"/>
    </source>
</evidence>
<feature type="compositionally biased region" description="Polar residues" evidence="11">
    <location>
        <begin position="150"/>
        <end position="167"/>
    </location>
</feature>
<feature type="region of interest" description="Disordered" evidence="11">
    <location>
        <begin position="1785"/>
        <end position="1913"/>
    </location>
</feature>
<evidence type="ECO:0000256" key="3">
    <source>
        <dbReference type="ARBA" id="ARBA00020746"/>
    </source>
</evidence>
<feature type="region of interest" description="Disordered" evidence="11">
    <location>
        <begin position="682"/>
        <end position="702"/>
    </location>
</feature>
<evidence type="ECO:0000313" key="14">
    <source>
        <dbReference type="Proteomes" id="UP001210925"/>
    </source>
</evidence>
<dbReference type="Proteomes" id="UP001210925">
    <property type="component" value="Unassembled WGS sequence"/>
</dbReference>
<feature type="compositionally biased region" description="Polar residues" evidence="11">
    <location>
        <begin position="852"/>
        <end position="862"/>
    </location>
</feature>
<dbReference type="EMBL" id="JADGKB010000005">
    <property type="protein sequence ID" value="KAJ3261579.1"/>
    <property type="molecule type" value="Genomic_DNA"/>
</dbReference>
<keyword evidence="14" id="KW-1185">Reference proteome</keyword>
<dbReference type="InterPro" id="IPR024298">
    <property type="entry name" value="Sec16_Sec23-bd"/>
</dbReference>
<comment type="subcellular location">
    <subcellularLocation>
        <location evidence="1">Endoplasmic reticulum</location>
    </subcellularLocation>
</comment>
<evidence type="ECO:0000256" key="8">
    <source>
        <dbReference type="ARBA" id="ARBA00024687"/>
    </source>
</evidence>
<evidence type="ECO:0000256" key="2">
    <source>
        <dbReference type="ARBA" id="ARBA00005927"/>
    </source>
</evidence>
<proteinExistence type="inferred from homology"/>
<accession>A0AAD5Y877</accession>
<comment type="function">
    <text evidence="8">Involved in the initiation of assembly of the COPII coat required for the formation of transport vesicles from the endoplasmic reticulum (ER) and the selection of cargo molecules. Also involved in autophagy.</text>
</comment>
<evidence type="ECO:0000256" key="7">
    <source>
        <dbReference type="ARBA" id="ARBA00022892"/>
    </source>
</evidence>
<feature type="compositionally biased region" description="Low complexity" evidence="11">
    <location>
        <begin position="209"/>
        <end position="219"/>
    </location>
</feature>
<dbReference type="Pfam" id="PF12931">
    <property type="entry name" value="TPR_Sec16"/>
    <property type="match status" value="1"/>
</dbReference>
<feature type="compositionally biased region" description="Polar residues" evidence="11">
    <location>
        <begin position="1709"/>
        <end position="1724"/>
    </location>
</feature>
<sequence length="1913" mass="212223">MSSNLKGKDYLTSGKFQFSGIPPRKKRSEANLDIKKSLEQGDTSKPPIQERETHASQKPDNGWGFDDEIDWDEVKTTKKASPAITKPDTVKTLNSNAAIPISNNQSQSPKKVDNIVAQSIPGLASDGNKPIRTAHIPDSNIHTKPVSPLKVTSSPAAVSQVNISTKSPKTKIGQVDAGNLGGWLTGENIVFEQTKTTITKNNQKDVEPPKSVSSVKASPGTRTDSSWEKDQGWGDWNSDSMEIPPVVDIPKDMQKVTTPKSATISRLSPSKSPNVSKVIASKSPKSPGLSYSSPKKETTSTVGQTETKITPQESIQNTESWDIGDEDLFSQSSPKNSENVETKTLKSPLKAVRSPPSKMANYNIKSYSQKEIESTNVHTEFKPRATEQKSPSVRSTASRKSPTQRSSPQAKNLLVSNQPATSLNADDQNQMMLTSAPGFLHTQPEISPPKSANSFHTSPVIPSKSPEVPLRKDLNNFEEQPANLQYHSTAQNVYNQDTNIYQQPNYPDHHNYLPQLYSHGANNDAHINSMEASNFAPDVPPTVQHKPDSIEEQPAQNEYHIQPDYHNYNYEQSHQLNEPDFGGMQNNATYDSYDSNYQASYGEQNVGIGLQPNVHVDQSVAPNISNYDIDQNNQLYMPEQTQSEHIASQGEQQYYNYQQPQDINGTNNQDAHQEYYQNEGAQQYQSYPESTQSGFQQTNTGNEYPIEYAGAHYNDRSNQLQSDEQPSGEVDYSVQATHGNEYIPTENTEFNYADGQQYQQQYYDPNGGYAYDDNSIVPNYDQNGPIDHQAQQQFIEHDNQIPNNKVAPQPTDNLYIYDQGAYTNQEILDVRAHENPTEQISQGIYADSNVDSYAQESSNSYGQGYPEDDFGLHSNQHLQNSSVAIQNYPAHTESVPLESSQQVSMQPADQIQKDAGNVDSENQENVAIDAAVDSSEVLNHPYTQELRDSENNQVNYGQPLGHSFQSTDTLASRQESVQADSVSVTYIACHSCNKNNDSDANFCAKCGTKLITKDSLFRDRGYGFGRITDFGKIFTTKVLRESREKALPGNLLWHHLAGLVTSEHAALDIFATDGPIFDYAQVNLESLAQNISTYIGTLQEEDSYLLTYYLLLMLQYNDTEQITSESIKYFVSVLTPQDFQQISPIDQILYNLLGGFTNEAIELALNFKIWEVALIMAKYFESDLYGKVVLSMMKQGIGKLEHHQYEATCSNSVMELLLAIMAGVNQTDARELLMMQNEKFVPNWKLYLAALLSIRRDNNPVYFEVIGEILTETGLPKVGHLCELIAFSFNLKNGLERFKSKVLLLGADHISNPYTYHNDFAAIQLTELLEAHVILNGQWQTTPFTSLQHHKLKLAAYLGDLGYNERANRYFESIQSFTQYLSPDPGEDTHQFQQSLGEIKALYQKTDTNDVGAVGIVETEMYSEYGYSEVKVVENVAGDITEFSIDQRRQSEFTSLHGNEAYQADPTHDGIAYHDNQQFYATQEYEYSSESLPIVPGNDSNTNFTMENINEGIYEGIYETEKFTSYTNEQQPNYGIAENLVPENTEVYAPPPANQELHQYSEQLYESKPPLPPLTPNIPKSTVSPPVSQDTKVSPPDIPPPPIKPSIHEDEEDLGFGNSKPKAKETPKTGEKDEPKEEPKEEPKKEVYKAHLPTGNPIVYDPVTKKWVKKDQLGKVETKEEAPPPPPPIVPSAPSSDAGGPPPAKFSESPISTPTGATPPISRSSTKKRGARSKYVDIINPNSAESSPIVQSFVPQFDSPLGEPRILSPKTGPKMMDIAKFTSVSNDQSNQPEGFVPSTRQTVNASVPIGNVAPSQKPSYIPPAQSPLSPNRNAPPLHPTPGVTTGARATHSRPPSANLQGRPGSNLAQRIPTRPQNQYPPDSNAQNILSRPSSTNSLGFDKPGRQGAPPADL</sequence>
<evidence type="ECO:0000256" key="11">
    <source>
        <dbReference type="SAM" id="MobiDB-lite"/>
    </source>
</evidence>
<evidence type="ECO:0000256" key="5">
    <source>
        <dbReference type="ARBA" id="ARBA00022448"/>
    </source>
</evidence>
<feature type="region of interest" description="Disordered" evidence="11">
    <location>
        <begin position="121"/>
        <end position="176"/>
    </location>
</feature>
<name>A0AAD5Y877_9FUNG</name>
<feature type="region of interest" description="Disordered" evidence="11">
    <location>
        <begin position="1566"/>
        <end position="1734"/>
    </location>
</feature>
<dbReference type="GO" id="GO:0007030">
    <property type="term" value="P:Golgi organization"/>
    <property type="evidence" value="ECO:0007669"/>
    <property type="project" value="TreeGrafter"/>
</dbReference>
<dbReference type="GO" id="GO:0016192">
    <property type="term" value="P:vesicle-mediated transport"/>
    <property type="evidence" value="ECO:0007669"/>
    <property type="project" value="UniProtKB-KW"/>
</dbReference>
<feature type="compositionally biased region" description="Polar residues" evidence="11">
    <location>
        <begin position="897"/>
        <end position="909"/>
    </location>
</feature>
<feature type="compositionally biased region" description="Polar residues" evidence="11">
    <location>
        <begin position="1785"/>
        <end position="1805"/>
    </location>
</feature>
<evidence type="ECO:0000256" key="4">
    <source>
        <dbReference type="ARBA" id="ARBA00021659"/>
    </source>
</evidence>
<feature type="region of interest" description="Disordered" evidence="11">
    <location>
        <begin position="1754"/>
        <end position="1773"/>
    </location>
</feature>
<feature type="compositionally biased region" description="Basic and acidic residues" evidence="11">
    <location>
        <begin position="368"/>
        <end position="387"/>
    </location>
</feature>
<evidence type="ECO:0000313" key="13">
    <source>
        <dbReference type="EMBL" id="KAJ3261579.1"/>
    </source>
</evidence>
<reference evidence="13" key="1">
    <citation type="submission" date="2020-05" db="EMBL/GenBank/DDBJ databases">
        <title>Phylogenomic resolution of chytrid fungi.</title>
        <authorList>
            <person name="Stajich J.E."/>
            <person name="Amses K."/>
            <person name="Simmons R."/>
            <person name="Seto K."/>
            <person name="Myers J."/>
            <person name="Bonds A."/>
            <person name="Quandt C.A."/>
            <person name="Barry K."/>
            <person name="Liu P."/>
            <person name="Grigoriev I."/>
            <person name="Longcore J.E."/>
            <person name="James T.Y."/>
        </authorList>
    </citation>
    <scope>NUCLEOTIDE SEQUENCE</scope>
    <source>
        <strain evidence="13">PLAUS21</strain>
    </source>
</reference>
<organism evidence="13 14">
    <name type="scientific">Boothiomyces macroporosus</name>
    <dbReference type="NCBI Taxonomy" id="261099"/>
    <lineage>
        <taxon>Eukaryota</taxon>
        <taxon>Fungi</taxon>
        <taxon>Fungi incertae sedis</taxon>
        <taxon>Chytridiomycota</taxon>
        <taxon>Chytridiomycota incertae sedis</taxon>
        <taxon>Chytridiomycetes</taxon>
        <taxon>Rhizophydiales</taxon>
        <taxon>Terramycetaceae</taxon>
        <taxon>Boothiomyces</taxon>
    </lineage>
</organism>
<dbReference type="PANTHER" id="PTHR13402">
    <property type="entry name" value="RGPR-RELATED"/>
    <property type="match status" value="1"/>
</dbReference>
<feature type="compositionally biased region" description="Basic and acidic residues" evidence="11">
    <location>
        <begin position="1622"/>
        <end position="1649"/>
    </location>
</feature>
<feature type="region of interest" description="Disordered" evidence="11">
    <location>
        <begin position="894"/>
        <end position="922"/>
    </location>
</feature>
<keyword evidence="6" id="KW-0256">Endoplasmic reticulum</keyword>
<evidence type="ECO:0000256" key="9">
    <source>
        <dbReference type="ARBA" id="ARBA00030650"/>
    </source>
</evidence>
<evidence type="ECO:0000256" key="10">
    <source>
        <dbReference type="ARBA" id="ARBA00030878"/>
    </source>
</evidence>